<dbReference type="InterPro" id="IPR011042">
    <property type="entry name" value="6-blade_b-propeller_TolB-like"/>
</dbReference>
<dbReference type="EMBL" id="RXPE01000003">
    <property type="protein sequence ID" value="RTR29857.1"/>
    <property type="molecule type" value="Genomic_DNA"/>
</dbReference>
<name>A0A431W340_9DEIO</name>
<dbReference type="Gene3D" id="2.60.40.200">
    <property type="entry name" value="Superoxide dismutase, copper/zinc binding domain"/>
    <property type="match status" value="1"/>
</dbReference>
<dbReference type="GO" id="GO:0006801">
    <property type="term" value="P:superoxide metabolic process"/>
    <property type="evidence" value="ECO:0007669"/>
    <property type="project" value="InterPro"/>
</dbReference>
<dbReference type="SUPFAM" id="SSF49329">
    <property type="entry name" value="Cu,Zn superoxide dismutase-like"/>
    <property type="match status" value="1"/>
</dbReference>
<feature type="signal peptide" evidence="3">
    <location>
        <begin position="1"/>
        <end position="23"/>
    </location>
</feature>
<reference evidence="5 6" key="1">
    <citation type="submission" date="2018-12" db="EMBL/GenBank/DDBJ databases">
        <title>Deinococcus radiophilus ATCC 27603 genome sequencing and assembly.</title>
        <authorList>
            <person name="Maclea K.S."/>
            <person name="Maynard C.R."/>
        </authorList>
    </citation>
    <scope>NUCLEOTIDE SEQUENCE [LARGE SCALE GENOMIC DNA]</scope>
    <source>
        <strain evidence="5 6">ATCC 27603</strain>
    </source>
</reference>
<comment type="caution">
    <text evidence="5">The sequence shown here is derived from an EMBL/GenBank/DDBJ whole genome shotgun (WGS) entry which is preliminary data.</text>
</comment>
<proteinExistence type="inferred from homology"/>
<dbReference type="GO" id="GO:0005507">
    <property type="term" value="F:copper ion binding"/>
    <property type="evidence" value="ECO:0007669"/>
    <property type="project" value="InterPro"/>
</dbReference>
<dbReference type="OrthoDB" id="9792957at2"/>
<feature type="compositionally biased region" description="Polar residues" evidence="2">
    <location>
        <begin position="137"/>
        <end position="149"/>
    </location>
</feature>
<dbReference type="SUPFAM" id="SSF63829">
    <property type="entry name" value="Calcium-dependent phosphotriesterase"/>
    <property type="match status" value="1"/>
</dbReference>
<dbReference type="RefSeq" id="WP_126351201.1">
    <property type="nucleotide sequence ID" value="NZ_CP086380.1"/>
</dbReference>
<dbReference type="AlphaFoldDB" id="A0A431W340"/>
<feature type="chain" id="PRO_5018966287" evidence="3">
    <location>
        <begin position="24"/>
        <end position="498"/>
    </location>
</feature>
<evidence type="ECO:0000313" key="6">
    <source>
        <dbReference type="Proteomes" id="UP000277766"/>
    </source>
</evidence>
<dbReference type="CDD" id="cd00305">
    <property type="entry name" value="Cu-Zn_Superoxide_Dismutase"/>
    <property type="match status" value="1"/>
</dbReference>
<feature type="domain" description="Superoxide dismutase copper/zinc binding" evidence="4">
    <location>
        <begin position="76"/>
        <end position="215"/>
    </location>
</feature>
<accession>A0A431W340</accession>
<keyword evidence="3" id="KW-0732">Signal</keyword>
<evidence type="ECO:0000256" key="2">
    <source>
        <dbReference type="SAM" id="MobiDB-lite"/>
    </source>
</evidence>
<dbReference type="InterPro" id="IPR024134">
    <property type="entry name" value="SOD_Cu/Zn_/chaperone"/>
</dbReference>
<gene>
    <name evidence="5" type="ORF">EJ104_02625</name>
</gene>
<evidence type="ECO:0000256" key="1">
    <source>
        <dbReference type="ARBA" id="ARBA00010457"/>
    </source>
</evidence>
<dbReference type="Pfam" id="PF00080">
    <property type="entry name" value="Sod_Cu"/>
    <property type="match status" value="1"/>
</dbReference>
<dbReference type="PANTHER" id="PTHR10003">
    <property type="entry name" value="SUPEROXIDE DISMUTASE CU-ZN -RELATED"/>
    <property type="match status" value="1"/>
</dbReference>
<dbReference type="InterPro" id="IPR001424">
    <property type="entry name" value="SOD_Cu_Zn_dom"/>
</dbReference>
<dbReference type="InterPro" id="IPR036423">
    <property type="entry name" value="SOD-like_Cu/Zn_dom_sf"/>
</dbReference>
<evidence type="ECO:0000256" key="3">
    <source>
        <dbReference type="SAM" id="SignalP"/>
    </source>
</evidence>
<dbReference type="Proteomes" id="UP000277766">
    <property type="component" value="Unassembled WGS sequence"/>
</dbReference>
<protein>
    <submittedName>
        <fullName evidence="5">Superoxide dismutase</fullName>
    </submittedName>
</protein>
<dbReference type="Gene3D" id="2.120.10.30">
    <property type="entry name" value="TolB, C-terminal domain"/>
    <property type="match status" value="1"/>
</dbReference>
<keyword evidence="6" id="KW-1185">Reference proteome</keyword>
<feature type="region of interest" description="Disordered" evidence="2">
    <location>
        <begin position="131"/>
        <end position="157"/>
    </location>
</feature>
<evidence type="ECO:0000259" key="4">
    <source>
        <dbReference type="Pfam" id="PF00080"/>
    </source>
</evidence>
<comment type="similarity">
    <text evidence="1">Belongs to the Cu-Zn superoxide dismutase family.</text>
</comment>
<sequence>MKAQPATFGLTLLATLTLGLATAGGLEPPVTVPAPVQTVPVPPVPAQPAPMPLRPTAPQPLTARADLVNPGGERVGQATFVQASGSHSVQVSLEVEGLTPGQHGMHIHENSACAPGIDPATNTTVAFGAAGGHFDPGQSSNHGTPTTPNKEGHGGDLPMLTAGADGTARASFTTDKISLSGPDGSLARTLMIHAQADDHQSDPAGKSGARIVCGTLVRQGLSLRDYELPGAQTFPEGVAYDAQRGLLLTGSSQNGNIYAVNAQSGEVKLHSPGGAVGRQAAVGLELDPQGRLWIAGGAQGTVSVLDKGGMVLKVLETPKSPAPFVNDLTLAPDGFVYVTDSQRPVIFRVSPDMELSAWLDLSGTPIQYGEGVNLNGIVATPDGRALLIAQTNTGDLWRVDLRTKAVARVMTGLDHADGLWLDGRTLYVARNTAQVVSRVELAADYASGTLVAEEPLGGLRFPTTLTAVGNDLVVVQGQLNRRSGTPETPFKLTRFSRF</sequence>
<evidence type="ECO:0000313" key="5">
    <source>
        <dbReference type="EMBL" id="RTR29857.1"/>
    </source>
</evidence>
<organism evidence="5 6">
    <name type="scientific">Deinococcus radiophilus</name>
    <dbReference type="NCBI Taxonomy" id="32062"/>
    <lineage>
        <taxon>Bacteria</taxon>
        <taxon>Thermotogati</taxon>
        <taxon>Deinococcota</taxon>
        <taxon>Deinococci</taxon>
        <taxon>Deinococcales</taxon>
        <taxon>Deinococcaceae</taxon>
        <taxon>Deinococcus</taxon>
    </lineage>
</organism>